<dbReference type="InterPro" id="IPR037424">
    <property type="entry name" value="NocR_PBP2"/>
</dbReference>
<dbReference type="CDD" id="cd08415">
    <property type="entry name" value="PBP2_LysR_opines_like"/>
    <property type="match status" value="1"/>
</dbReference>
<evidence type="ECO:0000259" key="4">
    <source>
        <dbReference type="PROSITE" id="PS50931"/>
    </source>
</evidence>
<dbReference type="PANTHER" id="PTHR30427:SF1">
    <property type="entry name" value="TRANSCRIPTIONAL ACTIVATOR PROTEIN LYSR"/>
    <property type="match status" value="1"/>
</dbReference>
<keyword evidence="3" id="KW-0804">Transcription</keyword>
<dbReference type="InterPro" id="IPR005119">
    <property type="entry name" value="LysR_subst-bd"/>
</dbReference>
<dbReference type="Pfam" id="PF03466">
    <property type="entry name" value="LysR_substrate"/>
    <property type="match status" value="1"/>
</dbReference>
<keyword evidence="1" id="KW-0805">Transcription regulation</keyword>
<dbReference type="RefSeq" id="WP_217966582.1">
    <property type="nucleotide sequence ID" value="NZ_JAHTBN010000016.1"/>
</dbReference>
<evidence type="ECO:0000256" key="3">
    <source>
        <dbReference type="ARBA" id="ARBA00023163"/>
    </source>
</evidence>
<gene>
    <name evidence="5" type="ORF">ACFOY1_18950</name>
</gene>
<keyword evidence="2" id="KW-0238">DNA-binding</keyword>
<dbReference type="InterPro" id="IPR000847">
    <property type="entry name" value="LysR_HTH_N"/>
</dbReference>
<sequence>MPRPLSFNQIEAFRAVVLTGTTVAAARMLYTTQPSISRLIHQAQNASGLKLFTNDRGRLQLTREGRQLFETIQLHYQGLERIEQTATALRASGAGVFRIASTPSLAQGILPKVLSRFMHDRPQVHLNVQTPSSRLIEDGLRQGMFDIAITNMAFGGAEFLSHEIHQCEAVLVCAPDHALSSRKVVRIADLQGQTMISLPAHDVLQQEIDKAFAAYGLERHANIETIYSATICAFAAQGLGVGIVNPYVAQLFRDSVAIKRYTPKLPVRTYAMLAKFAPASELVERFLRILRSVMNGDD</sequence>
<reference evidence="6" key="1">
    <citation type="journal article" date="2019" name="Int. J. Syst. Evol. Microbiol.">
        <title>The Global Catalogue of Microorganisms (GCM) 10K type strain sequencing project: providing services to taxonomists for standard genome sequencing and annotation.</title>
        <authorList>
            <consortium name="The Broad Institute Genomics Platform"/>
            <consortium name="The Broad Institute Genome Sequencing Center for Infectious Disease"/>
            <person name="Wu L."/>
            <person name="Ma J."/>
        </authorList>
    </citation>
    <scope>NUCLEOTIDE SEQUENCE [LARGE SCALE GENOMIC DNA]</scope>
    <source>
        <strain evidence="6">LMG 24813</strain>
    </source>
</reference>
<evidence type="ECO:0000256" key="2">
    <source>
        <dbReference type="ARBA" id="ARBA00023125"/>
    </source>
</evidence>
<feature type="domain" description="HTH lysR-type" evidence="4">
    <location>
        <begin position="5"/>
        <end position="62"/>
    </location>
</feature>
<dbReference type="Proteomes" id="UP001595848">
    <property type="component" value="Unassembled WGS sequence"/>
</dbReference>
<dbReference type="PANTHER" id="PTHR30427">
    <property type="entry name" value="TRANSCRIPTIONAL ACTIVATOR PROTEIN LYSR"/>
    <property type="match status" value="1"/>
</dbReference>
<proteinExistence type="predicted"/>
<dbReference type="Pfam" id="PF00126">
    <property type="entry name" value="HTH_1"/>
    <property type="match status" value="1"/>
</dbReference>
<evidence type="ECO:0000313" key="5">
    <source>
        <dbReference type="EMBL" id="MFC4203033.1"/>
    </source>
</evidence>
<dbReference type="EMBL" id="JBHSBV010000008">
    <property type="protein sequence ID" value="MFC4203033.1"/>
    <property type="molecule type" value="Genomic_DNA"/>
</dbReference>
<name>A0ABV8P4B2_9BURK</name>
<organism evidence="5 6">
    <name type="scientific">Candidimonas humi</name>
    <dbReference type="NCBI Taxonomy" id="683355"/>
    <lineage>
        <taxon>Bacteria</taxon>
        <taxon>Pseudomonadati</taxon>
        <taxon>Pseudomonadota</taxon>
        <taxon>Betaproteobacteria</taxon>
        <taxon>Burkholderiales</taxon>
        <taxon>Alcaligenaceae</taxon>
        <taxon>Candidimonas</taxon>
    </lineage>
</organism>
<accession>A0ABV8P4B2</accession>
<comment type="caution">
    <text evidence="5">The sequence shown here is derived from an EMBL/GenBank/DDBJ whole genome shotgun (WGS) entry which is preliminary data.</text>
</comment>
<keyword evidence="6" id="KW-1185">Reference proteome</keyword>
<evidence type="ECO:0000256" key="1">
    <source>
        <dbReference type="ARBA" id="ARBA00023015"/>
    </source>
</evidence>
<dbReference type="PROSITE" id="PS50931">
    <property type="entry name" value="HTH_LYSR"/>
    <property type="match status" value="1"/>
</dbReference>
<protein>
    <submittedName>
        <fullName evidence="5">LysR substrate-binding domain-containing protein</fullName>
    </submittedName>
</protein>
<evidence type="ECO:0000313" key="6">
    <source>
        <dbReference type="Proteomes" id="UP001595848"/>
    </source>
</evidence>